<name>A0A0G2J0J3_9EURO</name>
<dbReference type="VEuPathDB" id="FungiDB:EMCG_03211"/>
<dbReference type="PANTHER" id="PTHR43591">
    <property type="entry name" value="METHYLTRANSFERASE"/>
    <property type="match status" value="1"/>
</dbReference>
<dbReference type="GO" id="GO:0008168">
    <property type="term" value="F:methyltransferase activity"/>
    <property type="evidence" value="ECO:0007669"/>
    <property type="project" value="TreeGrafter"/>
</dbReference>
<dbReference type="Pfam" id="PF13489">
    <property type="entry name" value="Methyltransf_23"/>
    <property type="match status" value="1"/>
</dbReference>
<dbReference type="CDD" id="cd02440">
    <property type="entry name" value="AdoMet_MTases"/>
    <property type="match status" value="1"/>
</dbReference>
<protein>
    <recommendedName>
        <fullName evidence="4">Methyltransferase</fullName>
    </recommendedName>
</protein>
<evidence type="ECO:0008006" key="4">
    <source>
        <dbReference type="Google" id="ProtNLM"/>
    </source>
</evidence>
<evidence type="ECO:0000256" key="1">
    <source>
        <dbReference type="SAM" id="MobiDB-lite"/>
    </source>
</evidence>
<dbReference type="Proteomes" id="UP000034164">
    <property type="component" value="Unassembled WGS sequence"/>
</dbReference>
<reference evidence="3" key="1">
    <citation type="journal article" date="2015" name="PLoS Genet.">
        <title>The dynamic genome and transcriptome of the human fungal pathogen Blastomyces and close relative Emmonsia.</title>
        <authorList>
            <person name="Munoz J.F."/>
            <person name="Gauthier G.M."/>
            <person name="Desjardins C.A."/>
            <person name="Gallo J.E."/>
            <person name="Holder J."/>
            <person name="Sullivan T.D."/>
            <person name="Marty A.J."/>
            <person name="Carmen J.C."/>
            <person name="Chen Z."/>
            <person name="Ding L."/>
            <person name="Gujja S."/>
            <person name="Magrini V."/>
            <person name="Misas E."/>
            <person name="Mitreva M."/>
            <person name="Priest M."/>
            <person name="Saif S."/>
            <person name="Whiston E.A."/>
            <person name="Young S."/>
            <person name="Zeng Q."/>
            <person name="Goldman W.E."/>
            <person name="Mardis E.R."/>
            <person name="Taylor J.W."/>
            <person name="McEwen J.G."/>
            <person name="Clay O.K."/>
            <person name="Klein B.S."/>
            <person name="Cuomo C.A."/>
        </authorList>
    </citation>
    <scope>NUCLEOTIDE SEQUENCE [LARGE SCALE GENOMIC DNA]</scope>
    <source>
        <strain evidence="3">UAMH 3008</strain>
    </source>
</reference>
<proteinExistence type="predicted"/>
<comment type="caution">
    <text evidence="2">The sequence shown here is derived from an EMBL/GenBank/DDBJ whole genome shotgun (WGS) entry which is preliminary data.</text>
</comment>
<dbReference type="InterPro" id="IPR029063">
    <property type="entry name" value="SAM-dependent_MTases_sf"/>
</dbReference>
<evidence type="ECO:0000313" key="2">
    <source>
        <dbReference type="EMBL" id="KKZ62384.1"/>
    </source>
</evidence>
<gene>
    <name evidence="2" type="ORF">EMCG_03211</name>
</gene>
<dbReference type="SUPFAM" id="SSF53335">
    <property type="entry name" value="S-adenosyl-L-methionine-dependent methyltransferases"/>
    <property type="match status" value="1"/>
</dbReference>
<dbReference type="EMBL" id="LCZI01001109">
    <property type="protein sequence ID" value="KKZ62384.1"/>
    <property type="molecule type" value="Genomic_DNA"/>
</dbReference>
<dbReference type="Gene3D" id="3.40.50.150">
    <property type="entry name" value="Vaccinia Virus protein VP39"/>
    <property type="match status" value="1"/>
</dbReference>
<dbReference type="AlphaFoldDB" id="A0A0G2J0J3"/>
<evidence type="ECO:0000313" key="3">
    <source>
        <dbReference type="Proteomes" id="UP000034164"/>
    </source>
</evidence>
<sequence>MATDNHQDTAMVVDQDEPDSSYGGDLESETTSVTSSIYKYRLEHGRRYHGYKDGAYYAPNDEKANETLDIAHHSYLLLLNKKLYLAPIGKPKKVLDVGTGTGIWAIDFAEEHPQATIIGTDLSPTQPTWIPPNVSFVIDDCTEYPWTFEENSMDFINIRDLFACIPDWSQFLTQCYKTTKPGGYVQVFNRAVWLQTDDDSIPKDEKHAMNIWTREFRAVGERLGKTTTIIETQKEEMEKAGFVDVTETKLKMPLGPWPKDKALKEVGKFYYLECLQGLDGWALALLTRVMGWDVAEVHVLLAKFREAMADRSIHSYVPISIVYGRKPTS</sequence>
<dbReference type="OrthoDB" id="2013972at2759"/>
<dbReference type="PANTHER" id="PTHR43591:SF24">
    <property type="entry name" value="2-METHOXY-6-POLYPRENYL-1,4-BENZOQUINOL METHYLASE, MITOCHONDRIAL"/>
    <property type="match status" value="1"/>
</dbReference>
<feature type="region of interest" description="Disordered" evidence="1">
    <location>
        <begin position="1"/>
        <end position="29"/>
    </location>
</feature>
<accession>A0A0G2J0J3</accession>
<organism evidence="2 3">
    <name type="scientific">[Emmonsia] crescens</name>
    <dbReference type="NCBI Taxonomy" id="73230"/>
    <lineage>
        <taxon>Eukaryota</taxon>
        <taxon>Fungi</taxon>
        <taxon>Dikarya</taxon>
        <taxon>Ascomycota</taxon>
        <taxon>Pezizomycotina</taxon>
        <taxon>Eurotiomycetes</taxon>
        <taxon>Eurotiomycetidae</taxon>
        <taxon>Onygenales</taxon>
        <taxon>Ajellomycetaceae</taxon>
        <taxon>Emergomyces</taxon>
    </lineage>
</organism>